<dbReference type="Gene3D" id="3.40.50.2000">
    <property type="entry name" value="Glycogen Phosphorylase B"/>
    <property type="match status" value="2"/>
</dbReference>
<proteinExistence type="predicted"/>
<dbReference type="Proteomes" id="UP000297564">
    <property type="component" value="Unassembled WGS sequence"/>
</dbReference>
<keyword evidence="4" id="KW-1185">Reference proteome</keyword>
<sequence>MTADTVGGVWTYALELSRGLLARGWGVHLATMGAPLSARQRAEARALGGGLRVHEGAWRLEWMQDPWADLEQAARWLLALEAELRPRVVHLNQYVFGVLPFRAPTLLVAHSCVASWWRAVHGEAAPPAWDRYRDCVTRGLAGASCVAAPTRAMLAALQREYGFDGPAVVIPNGREVARFEPAPKQPFILAAGRLWDEAKNLAALDAVAPALSWPVRVAGACDGPDGQHRRPNWVQVLGTLPAPVLAREMGRAAIYALPARYEPFGLSILEAALSGCALVLGDIGSLRETWGEAALFVPPDDAVALRETLTRLIADAPLRERLAQAAWERAHQFPAQRMTEATLAAYARLPTRRPRPLAEESTCA</sequence>
<comment type="caution">
    <text evidence="3">The sequence shown here is derived from an EMBL/GenBank/DDBJ whole genome shotgun (WGS) entry which is preliminary data.</text>
</comment>
<dbReference type="EMBL" id="SMLL01000001">
    <property type="protein sequence ID" value="TFZ05060.1"/>
    <property type="molecule type" value="Genomic_DNA"/>
</dbReference>
<dbReference type="OrthoDB" id="433681at2"/>
<dbReference type="CDD" id="cd03801">
    <property type="entry name" value="GT4_PimA-like"/>
    <property type="match status" value="1"/>
</dbReference>
<dbReference type="Pfam" id="PF13439">
    <property type="entry name" value="Glyco_transf_4"/>
    <property type="match status" value="1"/>
</dbReference>
<evidence type="ECO:0000259" key="2">
    <source>
        <dbReference type="Pfam" id="PF13439"/>
    </source>
</evidence>
<keyword evidence="1 3" id="KW-0808">Transferase</keyword>
<gene>
    <name evidence="3" type="ORF">EZ242_00825</name>
</gene>
<dbReference type="PANTHER" id="PTHR46401:SF2">
    <property type="entry name" value="GLYCOSYLTRANSFERASE WBBK-RELATED"/>
    <property type="match status" value="1"/>
</dbReference>
<dbReference type="SUPFAM" id="SSF53756">
    <property type="entry name" value="UDP-Glycosyltransferase/glycogen phosphorylase"/>
    <property type="match status" value="1"/>
</dbReference>
<dbReference type="GO" id="GO:0009103">
    <property type="term" value="P:lipopolysaccharide biosynthetic process"/>
    <property type="evidence" value="ECO:0007669"/>
    <property type="project" value="TreeGrafter"/>
</dbReference>
<evidence type="ECO:0000313" key="4">
    <source>
        <dbReference type="Proteomes" id="UP000297564"/>
    </source>
</evidence>
<protein>
    <submittedName>
        <fullName evidence="3">Glycosyltransferase</fullName>
    </submittedName>
</protein>
<dbReference type="InterPro" id="IPR028098">
    <property type="entry name" value="Glyco_trans_4-like_N"/>
</dbReference>
<evidence type="ECO:0000313" key="3">
    <source>
        <dbReference type="EMBL" id="TFZ05060.1"/>
    </source>
</evidence>
<accession>A0A4Z0C3L4</accession>
<feature type="domain" description="Glycosyltransferase subfamily 4-like N-terminal" evidence="2">
    <location>
        <begin position="6"/>
        <end position="177"/>
    </location>
</feature>
<organism evidence="3 4">
    <name type="scientific">Ramlibacter rhizophilus</name>
    <dbReference type="NCBI Taxonomy" id="1781167"/>
    <lineage>
        <taxon>Bacteria</taxon>
        <taxon>Pseudomonadati</taxon>
        <taxon>Pseudomonadota</taxon>
        <taxon>Betaproteobacteria</taxon>
        <taxon>Burkholderiales</taxon>
        <taxon>Comamonadaceae</taxon>
        <taxon>Ramlibacter</taxon>
    </lineage>
</organism>
<dbReference type="AlphaFoldDB" id="A0A4Z0C3L4"/>
<dbReference type="Pfam" id="PF13692">
    <property type="entry name" value="Glyco_trans_1_4"/>
    <property type="match status" value="1"/>
</dbReference>
<evidence type="ECO:0000256" key="1">
    <source>
        <dbReference type="ARBA" id="ARBA00022679"/>
    </source>
</evidence>
<reference evidence="3 4" key="1">
    <citation type="submission" date="2019-03" db="EMBL/GenBank/DDBJ databases">
        <title>Ramlibacter rhizophilus CCTCC AB2015357, whole genome shotgun sequence.</title>
        <authorList>
            <person name="Zhang X."/>
            <person name="Feng G."/>
            <person name="Zhu H."/>
        </authorList>
    </citation>
    <scope>NUCLEOTIDE SEQUENCE [LARGE SCALE GENOMIC DNA]</scope>
    <source>
        <strain evidence="3 4">CCTCC AB2015357</strain>
    </source>
</reference>
<name>A0A4Z0C3L4_9BURK</name>
<dbReference type="PANTHER" id="PTHR46401">
    <property type="entry name" value="GLYCOSYLTRANSFERASE WBBK-RELATED"/>
    <property type="match status" value="1"/>
</dbReference>
<dbReference type="GO" id="GO:0016757">
    <property type="term" value="F:glycosyltransferase activity"/>
    <property type="evidence" value="ECO:0007669"/>
    <property type="project" value="TreeGrafter"/>
</dbReference>